<feature type="compositionally biased region" description="Polar residues" evidence="1">
    <location>
        <begin position="19"/>
        <end position="32"/>
    </location>
</feature>
<keyword evidence="3" id="KW-1185">Reference proteome</keyword>
<gene>
    <name evidence="2" type="ORF">BKA59DRAFT_125121</name>
</gene>
<feature type="compositionally biased region" description="Basic residues" evidence="1">
    <location>
        <begin position="38"/>
        <end position="51"/>
    </location>
</feature>
<dbReference type="EMBL" id="JAGPXF010000003">
    <property type="protein sequence ID" value="KAH7251167.1"/>
    <property type="molecule type" value="Genomic_DNA"/>
</dbReference>
<feature type="region of interest" description="Disordered" evidence="1">
    <location>
        <begin position="896"/>
        <end position="939"/>
    </location>
</feature>
<accession>A0A8K0RWB3</accession>
<feature type="compositionally biased region" description="Polar residues" evidence="1">
    <location>
        <begin position="492"/>
        <end position="503"/>
    </location>
</feature>
<dbReference type="PANTHER" id="PTHR38166:SF1">
    <property type="entry name" value="C2H2-TYPE DOMAIN-CONTAINING PROTEIN"/>
    <property type="match status" value="1"/>
</dbReference>
<feature type="region of interest" description="Disordered" evidence="1">
    <location>
        <begin position="473"/>
        <end position="570"/>
    </location>
</feature>
<dbReference type="AlphaFoldDB" id="A0A8K0RWB3"/>
<sequence>MSGFAKPPAADGAPWIGPEQNQQTTQSETKPQSFGERLRHKGRHYLKKAPRFLHTQSKQPLLTRWRSNSVKVKADVDDQSPPLAVYNPPVPMPVDLRTMDVKNELQGPQQLPWPVMSPPPDDSEAKNAKNELQAPFMFPVQQQQQQQPWPASIPQPPAVADNMSSSHAKSHIVKPSNHRRWLKGYTTSRKRVNSPPALSLGLGDLTGVGSQYDATNRPISALPTGTDQSMQVFANPYVDHINENTFDGNTFQIEPILPPAWFTQAAEPGEQASFPEPSPSEIDLTRRLSNDTAQGYSTAAESIFTRPSSTISAASTWESSIGRASSSPSQRRSLFRRTLSSTSSLNFVRDSSNSIGGHTVPPIPILSLEMRKRLSLPYHMPAHQQLTATATPTDLIAARVACQDSSLTVSDQVALTGWVAQQRRTNKSPLANQVQDESALDLSETPLPLCNIEVHPGGDPDLELATIEERLSETGLSNEDTVSMGRGFSGDHATTTGSLSISHHLSPRRKSHSVGASTTTDMRSATASNRDFMEQADTPASSVSDIVEEVEDDTSEADESISNVSRETDESLEEAFHATSLDPALLGTVTALKDQITTLVMERVSEWVTTCSPGHDSRQGTTGPPGDSGFHQSNTGQDNNAKKRGLNNDDEDEHANHAGRGNGDDQDKRRKTESPATRVLPNLACPFVKEYPGEKWPKCQKGWPSVHRIKEHIYRSHKAPIHCKRCFTVLKTEKLLELHLRQDQACEVLRPPREMPGIDAETKDRLKSRQGIQHNSEEEKWARMYKILFPLAQQVPSPYCDLQILEAPMTAEERAQYRSFLRREIPVRVIRDINNIMMTEPRFNAELSERRLYEIISSAVWNAFDAVLPSLLPQIEPPDIPSEHIAVSEIAAEHRRQSLPQDSLSTRLQTDLPDDTRELSNAPETIIRSQEPEPPNTYPNDPIVDLDMLNPANSAAVDLESLPEGFGSISDDFNFDFSFDFLTRQE</sequence>
<comment type="caution">
    <text evidence="2">The sequence shown here is derived from an EMBL/GenBank/DDBJ whole genome shotgun (WGS) entry which is preliminary data.</text>
</comment>
<feature type="compositionally biased region" description="Polar residues" evidence="1">
    <location>
        <begin position="898"/>
        <end position="909"/>
    </location>
</feature>
<evidence type="ECO:0000256" key="1">
    <source>
        <dbReference type="SAM" id="MobiDB-lite"/>
    </source>
</evidence>
<feature type="compositionally biased region" description="Polar residues" evidence="1">
    <location>
        <begin position="630"/>
        <end position="639"/>
    </location>
</feature>
<evidence type="ECO:0000313" key="3">
    <source>
        <dbReference type="Proteomes" id="UP000813427"/>
    </source>
</evidence>
<feature type="region of interest" description="Disordered" evidence="1">
    <location>
        <begin position="610"/>
        <end position="678"/>
    </location>
</feature>
<evidence type="ECO:0008006" key="4">
    <source>
        <dbReference type="Google" id="ProtNLM"/>
    </source>
</evidence>
<dbReference type="OrthoDB" id="4161727at2759"/>
<feature type="compositionally biased region" description="Polar residues" evidence="1">
    <location>
        <begin position="514"/>
        <end position="529"/>
    </location>
</feature>
<proteinExistence type="predicted"/>
<feature type="compositionally biased region" description="Basic and acidic residues" evidence="1">
    <location>
        <begin position="662"/>
        <end position="673"/>
    </location>
</feature>
<dbReference type="Proteomes" id="UP000813427">
    <property type="component" value="Unassembled WGS sequence"/>
</dbReference>
<reference evidence="2" key="1">
    <citation type="journal article" date="2021" name="Nat. Commun.">
        <title>Genetic determinants of endophytism in the Arabidopsis root mycobiome.</title>
        <authorList>
            <person name="Mesny F."/>
            <person name="Miyauchi S."/>
            <person name="Thiergart T."/>
            <person name="Pickel B."/>
            <person name="Atanasova L."/>
            <person name="Karlsson M."/>
            <person name="Huettel B."/>
            <person name="Barry K.W."/>
            <person name="Haridas S."/>
            <person name="Chen C."/>
            <person name="Bauer D."/>
            <person name="Andreopoulos W."/>
            <person name="Pangilinan J."/>
            <person name="LaButti K."/>
            <person name="Riley R."/>
            <person name="Lipzen A."/>
            <person name="Clum A."/>
            <person name="Drula E."/>
            <person name="Henrissat B."/>
            <person name="Kohler A."/>
            <person name="Grigoriev I.V."/>
            <person name="Martin F.M."/>
            <person name="Hacquard S."/>
        </authorList>
    </citation>
    <scope>NUCLEOTIDE SEQUENCE</scope>
    <source>
        <strain evidence="2">MPI-SDFR-AT-0068</strain>
    </source>
</reference>
<name>A0A8K0RWB3_9HYPO</name>
<feature type="region of interest" description="Disordered" evidence="1">
    <location>
        <begin position="1"/>
        <end position="60"/>
    </location>
</feature>
<dbReference type="PANTHER" id="PTHR38166">
    <property type="entry name" value="C2H2-TYPE DOMAIN-CONTAINING PROTEIN-RELATED"/>
    <property type="match status" value="1"/>
</dbReference>
<protein>
    <recommendedName>
        <fullName evidence="4">C2H2-type domain-containing protein</fullName>
    </recommendedName>
</protein>
<organism evidence="2 3">
    <name type="scientific">Fusarium tricinctum</name>
    <dbReference type="NCBI Taxonomy" id="61284"/>
    <lineage>
        <taxon>Eukaryota</taxon>
        <taxon>Fungi</taxon>
        <taxon>Dikarya</taxon>
        <taxon>Ascomycota</taxon>
        <taxon>Pezizomycotina</taxon>
        <taxon>Sordariomycetes</taxon>
        <taxon>Hypocreomycetidae</taxon>
        <taxon>Hypocreales</taxon>
        <taxon>Nectriaceae</taxon>
        <taxon>Fusarium</taxon>
        <taxon>Fusarium tricinctum species complex</taxon>
    </lineage>
</organism>
<evidence type="ECO:0000313" key="2">
    <source>
        <dbReference type="EMBL" id="KAH7251167.1"/>
    </source>
</evidence>
<feature type="compositionally biased region" description="Acidic residues" evidence="1">
    <location>
        <begin position="546"/>
        <end position="559"/>
    </location>
</feature>